<feature type="site" description="Important for beta-aspartyl-AMP intermediate formation" evidence="11">
    <location>
        <position position="379"/>
    </location>
</feature>
<feature type="binding site" evidence="10">
    <location>
        <position position="288"/>
    </location>
    <ligand>
        <name>ATP</name>
        <dbReference type="ChEBI" id="CHEBI:30616"/>
    </ligand>
</feature>
<keyword evidence="6 9" id="KW-0061">Asparagine biosynthesis</keyword>
<reference evidence="14" key="1">
    <citation type="submission" date="2014-08" db="EMBL/GenBank/DDBJ databases">
        <title>Coriobacteriaceae sp. complete genome.</title>
        <authorList>
            <person name="Looft T."/>
            <person name="Bayles D.O."/>
            <person name="Stanton T.B."/>
        </authorList>
    </citation>
    <scope>NUCLEOTIDE SEQUENCE [LARGE SCALE GENOMIC DNA]</scope>
    <source>
        <strain evidence="14">68-1-3</strain>
    </source>
</reference>
<dbReference type="PANTHER" id="PTHR43284:SF1">
    <property type="entry name" value="ASPARAGINE SYNTHETASE"/>
    <property type="match status" value="1"/>
</dbReference>
<dbReference type="GO" id="GO:0004066">
    <property type="term" value="F:asparagine synthase (glutamine-hydrolyzing) activity"/>
    <property type="evidence" value="ECO:0007669"/>
    <property type="project" value="UniProtKB-EC"/>
</dbReference>
<evidence type="ECO:0000256" key="11">
    <source>
        <dbReference type="PIRSR" id="PIRSR001589-3"/>
    </source>
</evidence>
<dbReference type="InterPro" id="IPR014729">
    <property type="entry name" value="Rossmann-like_a/b/a_fold"/>
</dbReference>
<dbReference type="Gene3D" id="3.60.20.10">
    <property type="entry name" value="Glutamine Phosphoribosylpyrophosphate, subunit 1, domain 1"/>
    <property type="match status" value="1"/>
</dbReference>
<comment type="similarity">
    <text evidence="2">Belongs to the asparagine synthetase family.</text>
</comment>
<evidence type="ECO:0000256" key="5">
    <source>
        <dbReference type="ARBA" id="ARBA00022840"/>
    </source>
</evidence>
<dbReference type="OrthoDB" id="9763290at2"/>
<dbReference type="Gene3D" id="3.40.50.620">
    <property type="entry name" value="HUPs"/>
    <property type="match status" value="1"/>
</dbReference>
<name>A0A0A8B674_9ACTN</name>
<reference evidence="13 14" key="2">
    <citation type="journal article" date="2015" name="Genome Announc.">
        <title>Complete Genome Sequence of Coriobacteriaceae Strain 68-1-3, a Novel Mucus-Degrading Isolate from the Swine Intestinal Tract.</title>
        <authorList>
            <person name="Looft T."/>
            <person name="Bayles D.O."/>
            <person name="Alt D.P."/>
            <person name="Stanton T.B."/>
        </authorList>
    </citation>
    <scope>NUCLEOTIDE SEQUENCE [LARGE SCALE GENOMIC DNA]</scope>
    <source>
        <strain evidence="13 14">68-1-3</strain>
    </source>
</reference>
<evidence type="ECO:0000259" key="12">
    <source>
        <dbReference type="PROSITE" id="PS51278"/>
    </source>
</evidence>
<evidence type="ECO:0000313" key="14">
    <source>
        <dbReference type="Proteomes" id="UP000031121"/>
    </source>
</evidence>
<dbReference type="KEGG" id="cbac:JI75_06360"/>
<dbReference type="GO" id="GO:0005524">
    <property type="term" value="F:ATP binding"/>
    <property type="evidence" value="ECO:0007669"/>
    <property type="project" value="UniProtKB-KW"/>
</dbReference>
<proteinExistence type="inferred from homology"/>
<dbReference type="InterPro" id="IPR006426">
    <property type="entry name" value="Asn_synth_AEB"/>
</dbReference>
<evidence type="ECO:0000256" key="9">
    <source>
        <dbReference type="PIRSR" id="PIRSR001589-1"/>
    </source>
</evidence>
<protein>
    <recommendedName>
        <fullName evidence="3">asparagine synthase (glutamine-hydrolyzing)</fullName>
        <ecNumber evidence="3">6.3.5.4</ecNumber>
    </recommendedName>
</protein>
<evidence type="ECO:0000256" key="3">
    <source>
        <dbReference type="ARBA" id="ARBA00012737"/>
    </source>
</evidence>
<dbReference type="PANTHER" id="PTHR43284">
    <property type="entry name" value="ASPARAGINE SYNTHETASE (GLUTAMINE-HYDROLYZING)"/>
    <property type="match status" value="1"/>
</dbReference>
<gene>
    <name evidence="13" type="ORF">JI75_06360</name>
</gene>
<dbReference type="EMBL" id="CP009302">
    <property type="protein sequence ID" value="AJC12333.1"/>
    <property type="molecule type" value="Genomic_DNA"/>
</dbReference>
<evidence type="ECO:0000256" key="10">
    <source>
        <dbReference type="PIRSR" id="PIRSR001589-2"/>
    </source>
</evidence>
<dbReference type="RefSeq" id="WP_039689571.1">
    <property type="nucleotide sequence ID" value="NZ_CP009302.1"/>
</dbReference>
<organism evidence="13 14">
    <name type="scientific">Berryella intestinalis</name>
    <dbReference type="NCBI Taxonomy" id="1531429"/>
    <lineage>
        <taxon>Bacteria</taxon>
        <taxon>Bacillati</taxon>
        <taxon>Actinomycetota</taxon>
        <taxon>Coriobacteriia</taxon>
        <taxon>Eggerthellales</taxon>
        <taxon>Eggerthellaceae</taxon>
        <taxon>Berryella</taxon>
    </lineage>
</organism>
<evidence type="ECO:0000256" key="1">
    <source>
        <dbReference type="ARBA" id="ARBA00005187"/>
    </source>
</evidence>
<evidence type="ECO:0000313" key="13">
    <source>
        <dbReference type="EMBL" id="AJC12333.1"/>
    </source>
</evidence>
<dbReference type="CDD" id="cd01991">
    <property type="entry name" value="Asn_synthase_B_C"/>
    <property type="match status" value="1"/>
</dbReference>
<dbReference type="InterPro" id="IPR017932">
    <property type="entry name" value="GATase_2_dom"/>
</dbReference>
<evidence type="ECO:0000256" key="4">
    <source>
        <dbReference type="ARBA" id="ARBA00022741"/>
    </source>
</evidence>
<dbReference type="SUPFAM" id="SSF52402">
    <property type="entry name" value="Adenine nucleotide alpha hydrolases-like"/>
    <property type="match status" value="1"/>
</dbReference>
<evidence type="ECO:0000256" key="6">
    <source>
        <dbReference type="ARBA" id="ARBA00022888"/>
    </source>
</evidence>
<dbReference type="InterPro" id="IPR001962">
    <property type="entry name" value="Asn_synthase"/>
</dbReference>
<comment type="pathway">
    <text evidence="1">Amino-acid biosynthesis; L-asparagine biosynthesis; L-asparagine from L-aspartate (L-Gln route): step 1/1.</text>
</comment>
<keyword evidence="14" id="KW-1185">Reference proteome</keyword>
<evidence type="ECO:0000256" key="2">
    <source>
        <dbReference type="ARBA" id="ARBA00005752"/>
    </source>
</evidence>
<dbReference type="InterPro" id="IPR029055">
    <property type="entry name" value="Ntn_hydrolases_N"/>
</dbReference>
<feature type="active site" description="For GATase activity" evidence="9">
    <location>
        <position position="2"/>
    </location>
</feature>
<evidence type="ECO:0000256" key="8">
    <source>
        <dbReference type="ARBA" id="ARBA00048741"/>
    </source>
</evidence>
<dbReference type="AlphaFoldDB" id="A0A0A8B674"/>
<keyword evidence="4 10" id="KW-0547">Nucleotide-binding</keyword>
<dbReference type="STRING" id="1531429.JI75_06360"/>
<dbReference type="InterPro" id="IPR033738">
    <property type="entry name" value="AsnB_N"/>
</dbReference>
<dbReference type="HOGENOM" id="CLU_014658_3_0_11"/>
<evidence type="ECO:0000256" key="7">
    <source>
        <dbReference type="ARBA" id="ARBA00022962"/>
    </source>
</evidence>
<accession>A0A0A8B674</accession>
<feature type="binding site" evidence="10">
    <location>
        <position position="100"/>
    </location>
    <ligand>
        <name>L-glutamine</name>
        <dbReference type="ChEBI" id="CHEBI:58359"/>
    </ligand>
</feature>
<keyword evidence="5 10" id="KW-0067">ATP-binding</keyword>
<dbReference type="SUPFAM" id="SSF56235">
    <property type="entry name" value="N-terminal nucleophile aminohydrolases (Ntn hydrolases)"/>
    <property type="match status" value="1"/>
</dbReference>
<dbReference type="NCBIfam" id="TIGR01536">
    <property type="entry name" value="asn_synth_AEB"/>
    <property type="match status" value="1"/>
</dbReference>
<feature type="domain" description="Glutamine amidotransferase type-2" evidence="12">
    <location>
        <begin position="2"/>
        <end position="213"/>
    </location>
</feature>
<dbReference type="CDD" id="cd00712">
    <property type="entry name" value="AsnB"/>
    <property type="match status" value="1"/>
</dbReference>
<sequence length="654" mass="74683">MCGFVGFTAVDFDERANRDVVKDMADRIIHRGPDDEGYFVNDDIAMGFRRLSIIDLEGSRQPMQNADATVTVTFNGEIYNFQELRSELQGMGYTFVTNGDTETIVHGYEAWGTGVFERLRGMFAIAIWDDAKKRLVCARDIFGIKPFYYQHDGERLIYGSEIKAFLAHPKFRKAVNRAMLPQYLCFEYMNDSQTMFEGVHKLLPGHFMVFEQGRLDIECFYRITYKIDESKSLDEWADIVRDTFDESVRAHEIADVEVGSFLSGGIDSSLAAYAMGQHHAEGVKTFSVGYEIGCEDKLAEIAEQSDFEIKLDELADSSSFAAWAGLPNFETRVSAKEFLDIVPTEQYHMDEPLGAPSAIPLYFVSQLARKQVKVVQSGEGADELFGGYWIYHDQYEFSKYLSVPRPLRALAGAVAEKLPPFHGRRFLMRGSGGPEKSYQRTSMNYMWDEIPSVLKGYAGPCKPWEWARPHFEEAAKQNTDIITQTQYVDMVSYMPFDICLKADKMSMAHSIELRVPFLDKKVLDVALQLPTVCRVDDTHSKYALRVAASKLGFQKKVANMPKQPFITPLTVWLQTDLFYDRIKEAFTGEAAHEFFNVDYLMRMLDDHKSASFSTTEGRGKLKMMRIWNIYCFLCWYEVFFGESSKKLAPKTQVA</sequence>
<keyword evidence="7 9" id="KW-0315">Glutamine amidotransferase</keyword>
<dbReference type="Proteomes" id="UP000031121">
    <property type="component" value="Chromosome"/>
</dbReference>
<keyword evidence="9" id="KW-0028">Amino-acid biosynthesis</keyword>
<dbReference type="Pfam" id="PF13537">
    <property type="entry name" value="GATase_7"/>
    <property type="match status" value="1"/>
</dbReference>
<dbReference type="GO" id="GO:0006529">
    <property type="term" value="P:asparagine biosynthetic process"/>
    <property type="evidence" value="ECO:0007669"/>
    <property type="project" value="UniProtKB-KW"/>
</dbReference>
<feature type="binding site" evidence="10">
    <location>
        <begin position="377"/>
        <end position="378"/>
    </location>
    <ligand>
        <name>ATP</name>
        <dbReference type="ChEBI" id="CHEBI:30616"/>
    </ligand>
</feature>
<dbReference type="GO" id="GO:0005829">
    <property type="term" value="C:cytosol"/>
    <property type="evidence" value="ECO:0007669"/>
    <property type="project" value="TreeGrafter"/>
</dbReference>
<dbReference type="PIRSF" id="PIRSF001589">
    <property type="entry name" value="Asn_synthetase_glu-h"/>
    <property type="match status" value="1"/>
</dbReference>
<dbReference type="EC" id="6.3.5.4" evidence="3"/>
<dbReference type="InterPro" id="IPR051786">
    <property type="entry name" value="ASN_synthetase/amidase"/>
</dbReference>
<dbReference type="PROSITE" id="PS51278">
    <property type="entry name" value="GATASE_TYPE_2"/>
    <property type="match status" value="1"/>
</dbReference>
<dbReference type="Pfam" id="PF00733">
    <property type="entry name" value="Asn_synthase"/>
    <property type="match status" value="1"/>
</dbReference>
<comment type="catalytic activity">
    <reaction evidence="8">
        <text>L-aspartate + L-glutamine + ATP + H2O = L-asparagine + L-glutamate + AMP + diphosphate + H(+)</text>
        <dbReference type="Rhea" id="RHEA:12228"/>
        <dbReference type="ChEBI" id="CHEBI:15377"/>
        <dbReference type="ChEBI" id="CHEBI:15378"/>
        <dbReference type="ChEBI" id="CHEBI:29985"/>
        <dbReference type="ChEBI" id="CHEBI:29991"/>
        <dbReference type="ChEBI" id="CHEBI:30616"/>
        <dbReference type="ChEBI" id="CHEBI:33019"/>
        <dbReference type="ChEBI" id="CHEBI:58048"/>
        <dbReference type="ChEBI" id="CHEBI:58359"/>
        <dbReference type="ChEBI" id="CHEBI:456215"/>
        <dbReference type="EC" id="6.3.5.4"/>
    </reaction>
</comment>